<evidence type="ECO:0000313" key="11">
    <source>
        <dbReference type="EMBL" id="VEN72559.1"/>
    </source>
</evidence>
<dbReference type="GO" id="GO:0005886">
    <property type="term" value="C:plasma membrane"/>
    <property type="evidence" value="ECO:0007669"/>
    <property type="project" value="UniProtKB-SubCell"/>
</dbReference>
<evidence type="ECO:0000256" key="5">
    <source>
        <dbReference type="ARBA" id="ARBA00022481"/>
    </source>
</evidence>
<sequence length="230" mass="25963">MKKTIKNRAEKGFTLIEIVMAVSIFAILATATLTSFNTISSSSRILNRNIRLTEMANRCLNRMTQDIRAARVSIPPFYSPPRGHEGDDPDPYRLEGDEDGDGFSRLRFASLAHLPVDGNPVPGIARIVYYVDKGRNGGRVLRRSDRLEPFEPFEKNPHDPVLCEKVLSVRFRYHDGDDARESWDSDSPENQYGSPRAISIELELGDDQKKVRMTACAALPVFREKRGSRP</sequence>
<reference evidence="11" key="1">
    <citation type="submission" date="2019-01" db="EMBL/GenBank/DDBJ databases">
        <authorList>
            <consortium name="Genoscope - CEA"/>
            <person name="William W."/>
        </authorList>
    </citation>
    <scope>NUCLEOTIDE SEQUENCE</scope>
    <source>
        <strain evidence="11">CR-1</strain>
    </source>
</reference>
<dbReference type="NCBIfam" id="TIGR02532">
    <property type="entry name" value="IV_pilin_GFxxxE"/>
    <property type="match status" value="1"/>
</dbReference>
<keyword evidence="9 10" id="KW-0472">Membrane</keyword>
<dbReference type="Pfam" id="PF11612">
    <property type="entry name" value="T2SSJ"/>
    <property type="match status" value="1"/>
</dbReference>
<gene>
    <name evidence="11" type="ORF">EPICR_10058</name>
</gene>
<accession>A0A484HD00</accession>
<comment type="similarity">
    <text evidence="2">Belongs to the GSP J family.</text>
</comment>
<dbReference type="InterPro" id="IPR051621">
    <property type="entry name" value="T2SS_protein_J"/>
</dbReference>
<evidence type="ECO:0000256" key="9">
    <source>
        <dbReference type="ARBA" id="ARBA00023136"/>
    </source>
</evidence>
<comment type="subcellular location">
    <subcellularLocation>
        <location evidence="1">Cell inner membrane</location>
        <topology evidence="1">Single-pass membrane protein</topology>
    </subcellularLocation>
</comment>
<dbReference type="PANTHER" id="PTHR39583:SF2">
    <property type="entry name" value="TYPE II SECRETION SYSTEM PROTEIN J"/>
    <property type="match status" value="1"/>
</dbReference>
<name>A0A484HD00_9BACT</name>
<keyword evidence="4" id="KW-1003">Cell membrane</keyword>
<dbReference type="EMBL" id="CAACVI010000001">
    <property type="protein sequence ID" value="VEN72559.1"/>
    <property type="molecule type" value="Genomic_DNA"/>
</dbReference>
<dbReference type="InterPro" id="IPR012902">
    <property type="entry name" value="N_methyl_site"/>
</dbReference>
<evidence type="ECO:0000256" key="1">
    <source>
        <dbReference type="ARBA" id="ARBA00004377"/>
    </source>
</evidence>
<dbReference type="InterPro" id="IPR010055">
    <property type="entry name" value="T2SS_protein-GspJ"/>
</dbReference>
<evidence type="ECO:0000256" key="8">
    <source>
        <dbReference type="ARBA" id="ARBA00022989"/>
    </source>
</evidence>
<keyword evidence="7 10" id="KW-0812">Transmembrane</keyword>
<evidence type="ECO:0000256" key="4">
    <source>
        <dbReference type="ARBA" id="ARBA00022475"/>
    </source>
</evidence>
<evidence type="ECO:0000256" key="3">
    <source>
        <dbReference type="ARBA" id="ARBA00021539"/>
    </source>
</evidence>
<dbReference type="InterPro" id="IPR045584">
    <property type="entry name" value="Pilin-like"/>
</dbReference>
<organism evidence="11">
    <name type="scientific">uncultured Desulfobacteraceae bacterium</name>
    <dbReference type="NCBI Taxonomy" id="218296"/>
    <lineage>
        <taxon>Bacteria</taxon>
        <taxon>Pseudomonadati</taxon>
        <taxon>Thermodesulfobacteriota</taxon>
        <taxon>Desulfobacteria</taxon>
        <taxon>Desulfobacterales</taxon>
        <taxon>Desulfobacteraceae</taxon>
        <taxon>environmental samples</taxon>
    </lineage>
</organism>
<keyword evidence="6" id="KW-0997">Cell inner membrane</keyword>
<dbReference type="AlphaFoldDB" id="A0A484HD00"/>
<protein>
    <recommendedName>
        <fullName evidence="3">Type II secretion system protein J</fullName>
    </recommendedName>
</protein>
<feature type="transmembrane region" description="Helical" evidence="10">
    <location>
        <begin position="12"/>
        <end position="36"/>
    </location>
</feature>
<keyword evidence="8 10" id="KW-1133">Transmembrane helix</keyword>
<keyword evidence="5" id="KW-0488">Methylation</keyword>
<dbReference type="GO" id="GO:0015627">
    <property type="term" value="C:type II protein secretion system complex"/>
    <property type="evidence" value="ECO:0007669"/>
    <property type="project" value="InterPro"/>
</dbReference>
<proteinExistence type="inferred from homology"/>
<dbReference type="SUPFAM" id="SSF54523">
    <property type="entry name" value="Pili subunits"/>
    <property type="match status" value="2"/>
</dbReference>
<evidence type="ECO:0000256" key="10">
    <source>
        <dbReference type="SAM" id="Phobius"/>
    </source>
</evidence>
<evidence type="ECO:0000256" key="7">
    <source>
        <dbReference type="ARBA" id="ARBA00022692"/>
    </source>
</evidence>
<evidence type="ECO:0000256" key="6">
    <source>
        <dbReference type="ARBA" id="ARBA00022519"/>
    </source>
</evidence>
<dbReference type="PANTHER" id="PTHR39583">
    <property type="entry name" value="TYPE II SECRETION SYSTEM PROTEIN J-RELATED"/>
    <property type="match status" value="1"/>
</dbReference>
<evidence type="ECO:0000256" key="2">
    <source>
        <dbReference type="ARBA" id="ARBA00011084"/>
    </source>
</evidence>
<dbReference type="Pfam" id="PF07963">
    <property type="entry name" value="N_methyl"/>
    <property type="match status" value="1"/>
</dbReference>
<dbReference type="PROSITE" id="PS00409">
    <property type="entry name" value="PROKAR_NTER_METHYL"/>
    <property type="match status" value="1"/>
</dbReference>
<dbReference type="GO" id="GO:0015628">
    <property type="term" value="P:protein secretion by the type II secretion system"/>
    <property type="evidence" value="ECO:0007669"/>
    <property type="project" value="InterPro"/>
</dbReference>